<keyword evidence="3" id="KW-1003">Cell membrane</keyword>
<feature type="domain" description="ABC transmembrane type-1" evidence="9">
    <location>
        <begin position="61"/>
        <end position="273"/>
    </location>
</feature>
<reference evidence="11" key="1">
    <citation type="submission" date="2016-10" db="EMBL/GenBank/DDBJ databases">
        <authorList>
            <person name="Varghese N."/>
            <person name="Submissions S."/>
        </authorList>
    </citation>
    <scope>NUCLEOTIDE SEQUENCE [LARGE SCALE GENOMIC DNA]</scope>
    <source>
        <strain evidence="11">DSM 5918</strain>
    </source>
</reference>
<dbReference type="Proteomes" id="UP000198635">
    <property type="component" value="Unassembled WGS sequence"/>
</dbReference>
<protein>
    <submittedName>
        <fullName evidence="10">Putative spermidine/putrescine transport system permease protein</fullName>
    </submittedName>
</protein>
<feature type="transmembrane region" description="Helical" evidence="8">
    <location>
        <begin position="98"/>
        <end position="119"/>
    </location>
</feature>
<organism evidence="10 11">
    <name type="scientific">Desulfomicrobium apsheronum</name>
    <dbReference type="NCBI Taxonomy" id="52560"/>
    <lineage>
        <taxon>Bacteria</taxon>
        <taxon>Pseudomonadati</taxon>
        <taxon>Thermodesulfobacteriota</taxon>
        <taxon>Desulfovibrionia</taxon>
        <taxon>Desulfovibrionales</taxon>
        <taxon>Desulfomicrobiaceae</taxon>
        <taxon>Desulfomicrobium</taxon>
    </lineage>
</organism>
<dbReference type="Gene3D" id="1.10.3720.10">
    <property type="entry name" value="MetI-like"/>
    <property type="match status" value="1"/>
</dbReference>
<keyword evidence="11" id="KW-1185">Reference proteome</keyword>
<dbReference type="PROSITE" id="PS50928">
    <property type="entry name" value="ABC_TM1"/>
    <property type="match status" value="1"/>
</dbReference>
<evidence type="ECO:0000259" key="9">
    <source>
        <dbReference type="PROSITE" id="PS50928"/>
    </source>
</evidence>
<evidence type="ECO:0000256" key="7">
    <source>
        <dbReference type="ARBA" id="ARBA00023136"/>
    </source>
</evidence>
<dbReference type="STRING" id="52560.SAMN04488082_12253"/>
<comment type="similarity">
    <text evidence="8">Belongs to the binding-protein-dependent transport system permease family.</text>
</comment>
<feature type="transmembrane region" description="Helical" evidence="8">
    <location>
        <begin position="61"/>
        <end position="86"/>
    </location>
</feature>
<keyword evidence="7 8" id="KW-0472">Membrane</keyword>
<keyword evidence="2 8" id="KW-0813">Transport</keyword>
<dbReference type="InterPro" id="IPR035906">
    <property type="entry name" value="MetI-like_sf"/>
</dbReference>
<evidence type="ECO:0000256" key="5">
    <source>
        <dbReference type="ARBA" id="ARBA00022692"/>
    </source>
</evidence>
<feature type="transmembrane region" description="Helical" evidence="8">
    <location>
        <begin position="254"/>
        <end position="276"/>
    </location>
</feature>
<evidence type="ECO:0000256" key="3">
    <source>
        <dbReference type="ARBA" id="ARBA00022475"/>
    </source>
</evidence>
<keyword evidence="4" id="KW-0997">Cell inner membrane</keyword>
<feature type="transmembrane region" description="Helical" evidence="8">
    <location>
        <begin position="203"/>
        <end position="228"/>
    </location>
</feature>
<accession>A0A1I3Z4U6</accession>
<feature type="transmembrane region" description="Helical" evidence="8">
    <location>
        <begin position="151"/>
        <end position="176"/>
    </location>
</feature>
<evidence type="ECO:0000256" key="8">
    <source>
        <dbReference type="RuleBase" id="RU363032"/>
    </source>
</evidence>
<dbReference type="SUPFAM" id="SSF161098">
    <property type="entry name" value="MetI-like"/>
    <property type="match status" value="1"/>
</dbReference>
<evidence type="ECO:0000256" key="1">
    <source>
        <dbReference type="ARBA" id="ARBA00004429"/>
    </source>
</evidence>
<dbReference type="AlphaFoldDB" id="A0A1I3Z4U6"/>
<dbReference type="InterPro" id="IPR000515">
    <property type="entry name" value="MetI-like"/>
</dbReference>
<name>A0A1I3Z4U6_9BACT</name>
<dbReference type="Pfam" id="PF00528">
    <property type="entry name" value="BPD_transp_1"/>
    <property type="match status" value="1"/>
</dbReference>
<keyword evidence="6 8" id="KW-1133">Transmembrane helix</keyword>
<evidence type="ECO:0000256" key="2">
    <source>
        <dbReference type="ARBA" id="ARBA00022448"/>
    </source>
</evidence>
<dbReference type="GO" id="GO:0055085">
    <property type="term" value="P:transmembrane transport"/>
    <property type="evidence" value="ECO:0007669"/>
    <property type="project" value="InterPro"/>
</dbReference>
<evidence type="ECO:0000313" key="11">
    <source>
        <dbReference type="Proteomes" id="UP000198635"/>
    </source>
</evidence>
<keyword evidence="5 8" id="KW-0812">Transmembrane</keyword>
<dbReference type="GO" id="GO:0005886">
    <property type="term" value="C:plasma membrane"/>
    <property type="evidence" value="ECO:0007669"/>
    <property type="project" value="UniProtKB-SubCell"/>
</dbReference>
<dbReference type="PANTHER" id="PTHR43357">
    <property type="entry name" value="INNER MEMBRANE ABC TRANSPORTER PERMEASE PROTEIN YDCV"/>
    <property type="match status" value="1"/>
</dbReference>
<evidence type="ECO:0000256" key="4">
    <source>
        <dbReference type="ARBA" id="ARBA00022519"/>
    </source>
</evidence>
<sequence length="287" mass="31188">MQRRIFRGLAPLLLPYCALFCAGMALTLAQSLGLLLPLGTGEATLAHYRALFQDPAMGLSLGLSLFVALVSAAGSVLGGTVLALALWRMPPGLRRVGVISKVGLILPHVAVAFLVLLFLGRTGLVSSALFQTGLIASPEEFPNILHTGSGLGMIMAFLLKGVPFSLLLVGAVLFGFDARLIQTARMLGAGPWRTFRTVTLPRLLPAMHSAFIILFLYAFGSFDIPFVLGESHPGMLSIRVYDIFFLRDLDQRPLAMAILTLMFLFAALFAMLYNRFAAYLDGWRRKL</sequence>
<dbReference type="PANTHER" id="PTHR43357:SF4">
    <property type="entry name" value="INNER MEMBRANE ABC TRANSPORTER PERMEASE PROTEIN YDCV"/>
    <property type="match status" value="1"/>
</dbReference>
<comment type="subcellular location">
    <subcellularLocation>
        <location evidence="1">Cell inner membrane</location>
        <topology evidence="1">Multi-pass membrane protein</topology>
    </subcellularLocation>
    <subcellularLocation>
        <location evidence="8">Cell membrane</location>
        <topology evidence="8">Multi-pass membrane protein</topology>
    </subcellularLocation>
</comment>
<evidence type="ECO:0000313" key="10">
    <source>
        <dbReference type="EMBL" id="SFK39095.1"/>
    </source>
</evidence>
<dbReference type="RefSeq" id="WP_092378608.1">
    <property type="nucleotide sequence ID" value="NZ_FORX01000022.1"/>
</dbReference>
<proteinExistence type="inferred from homology"/>
<dbReference type="EMBL" id="FORX01000022">
    <property type="protein sequence ID" value="SFK39095.1"/>
    <property type="molecule type" value="Genomic_DNA"/>
</dbReference>
<dbReference type="CDD" id="cd06261">
    <property type="entry name" value="TM_PBP2"/>
    <property type="match status" value="1"/>
</dbReference>
<evidence type="ECO:0000256" key="6">
    <source>
        <dbReference type="ARBA" id="ARBA00022989"/>
    </source>
</evidence>
<gene>
    <name evidence="10" type="ORF">SAMN04488082_12253</name>
</gene>
<dbReference type="OrthoDB" id="9809681at2"/>